<evidence type="ECO:0000313" key="2">
    <source>
        <dbReference type="EMBL" id="RDH29580.1"/>
    </source>
</evidence>
<evidence type="ECO:0000313" key="3">
    <source>
        <dbReference type="Proteomes" id="UP000253729"/>
    </source>
</evidence>
<dbReference type="AlphaFoldDB" id="A0A3F3PRK6"/>
<accession>A0A3F3PRK6</accession>
<feature type="signal peptide" evidence="1">
    <location>
        <begin position="1"/>
        <end position="20"/>
    </location>
</feature>
<dbReference type="RefSeq" id="XP_026622602.1">
    <property type="nucleotide sequence ID" value="XM_026776606.1"/>
</dbReference>
<organism evidence="2 3">
    <name type="scientific">Aspergillus welwitschiae</name>
    <dbReference type="NCBI Taxonomy" id="1341132"/>
    <lineage>
        <taxon>Eukaryota</taxon>
        <taxon>Fungi</taxon>
        <taxon>Dikarya</taxon>
        <taxon>Ascomycota</taxon>
        <taxon>Pezizomycotina</taxon>
        <taxon>Eurotiomycetes</taxon>
        <taxon>Eurotiomycetidae</taxon>
        <taxon>Eurotiales</taxon>
        <taxon>Aspergillaceae</taxon>
        <taxon>Aspergillus</taxon>
        <taxon>Aspergillus subgen. Circumdati</taxon>
    </lineage>
</organism>
<feature type="chain" id="PRO_5017607679" description="Secreted protein" evidence="1">
    <location>
        <begin position="21"/>
        <end position="77"/>
    </location>
</feature>
<keyword evidence="1" id="KW-0732">Signal</keyword>
<evidence type="ECO:0008006" key="4">
    <source>
        <dbReference type="Google" id="ProtNLM"/>
    </source>
</evidence>
<dbReference type="GeneID" id="38144962"/>
<dbReference type="EMBL" id="KZ852066">
    <property type="protein sequence ID" value="RDH29580.1"/>
    <property type="molecule type" value="Genomic_DNA"/>
</dbReference>
<reference evidence="2 3" key="1">
    <citation type="submission" date="2018-07" db="EMBL/GenBank/DDBJ databases">
        <title>The genomes of Aspergillus section Nigri reveals drivers in fungal speciation.</title>
        <authorList>
            <consortium name="DOE Joint Genome Institute"/>
            <person name="Vesth T.C."/>
            <person name="Nybo J."/>
            <person name="Theobald S."/>
            <person name="Brandl J."/>
            <person name="Frisvad J.C."/>
            <person name="Nielsen K.F."/>
            <person name="Lyhne E.K."/>
            <person name="Kogle M.E."/>
            <person name="Kuo A."/>
            <person name="Riley R."/>
            <person name="Clum A."/>
            <person name="Nolan M."/>
            <person name="Lipzen A."/>
            <person name="Salamov A."/>
            <person name="Henrissat B."/>
            <person name="Wiebenga A."/>
            <person name="De vries R.P."/>
            <person name="Grigoriev I.V."/>
            <person name="Mortensen U.H."/>
            <person name="Andersen M.R."/>
            <person name="Baker S.E."/>
        </authorList>
    </citation>
    <scope>NUCLEOTIDE SEQUENCE [LARGE SCALE GENOMIC DNA]</scope>
    <source>
        <strain evidence="2 3">CBS 139.54b</strain>
    </source>
</reference>
<name>A0A3F3PRK6_9EURO</name>
<evidence type="ECO:0000256" key="1">
    <source>
        <dbReference type="SAM" id="SignalP"/>
    </source>
</evidence>
<proteinExistence type="predicted"/>
<gene>
    <name evidence="2" type="ORF">BDQ94DRAFT_81468</name>
</gene>
<sequence>MPRTHITMAGLLLPCSLAMGNCHGNLLAFSGLALLDCCPSWLTNGDPSQPRLFMMSLKRMSAIGKTNIIISQLPMSQ</sequence>
<keyword evidence="3" id="KW-1185">Reference proteome</keyword>
<dbReference type="Proteomes" id="UP000253729">
    <property type="component" value="Unassembled WGS sequence"/>
</dbReference>
<protein>
    <recommendedName>
        <fullName evidence="4">Secreted protein</fullName>
    </recommendedName>
</protein>